<evidence type="ECO:0000313" key="2">
    <source>
        <dbReference type="EMBL" id="KZC07981.1"/>
    </source>
</evidence>
<protein>
    <submittedName>
        <fullName evidence="2">Uncharacterized protein</fullName>
    </submittedName>
</protein>
<sequence length="55" mass="6092">MRSKVKRTRISMDLSGCNLTCSHEYLTYSQGSSTVSEESENSGNFSYAASHREAP</sequence>
<accession>A0A154P811</accession>
<dbReference type="Proteomes" id="UP000076502">
    <property type="component" value="Unassembled WGS sequence"/>
</dbReference>
<feature type="compositionally biased region" description="Polar residues" evidence="1">
    <location>
        <begin position="32"/>
        <end position="47"/>
    </location>
</feature>
<evidence type="ECO:0000313" key="3">
    <source>
        <dbReference type="Proteomes" id="UP000076502"/>
    </source>
</evidence>
<reference evidence="2 3" key="1">
    <citation type="submission" date="2015-07" db="EMBL/GenBank/DDBJ databases">
        <title>The genome of Dufourea novaeangliae.</title>
        <authorList>
            <person name="Pan H."/>
            <person name="Kapheim K."/>
        </authorList>
    </citation>
    <scope>NUCLEOTIDE SEQUENCE [LARGE SCALE GENOMIC DNA]</scope>
    <source>
        <strain evidence="2">0120121106</strain>
        <tissue evidence="2">Whole body</tissue>
    </source>
</reference>
<gene>
    <name evidence="2" type="ORF">WN55_09044</name>
</gene>
<organism evidence="2 3">
    <name type="scientific">Dufourea novaeangliae</name>
    <name type="common">Sweat bee</name>
    <dbReference type="NCBI Taxonomy" id="178035"/>
    <lineage>
        <taxon>Eukaryota</taxon>
        <taxon>Metazoa</taxon>
        <taxon>Ecdysozoa</taxon>
        <taxon>Arthropoda</taxon>
        <taxon>Hexapoda</taxon>
        <taxon>Insecta</taxon>
        <taxon>Pterygota</taxon>
        <taxon>Neoptera</taxon>
        <taxon>Endopterygota</taxon>
        <taxon>Hymenoptera</taxon>
        <taxon>Apocrita</taxon>
        <taxon>Aculeata</taxon>
        <taxon>Apoidea</taxon>
        <taxon>Anthophila</taxon>
        <taxon>Halictidae</taxon>
        <taxon>Rophitinae</taxon>
        <taxon>Dufourea</taxon>
    </lineage>
</organism>
<dbReference type="AlphaFoldDB" id="A0A154P811"/>
<keyword evidence="3" id="KW-1185">Reference proteome</keyword>
<evidence type="ECO:0000256" key="1">
    <source>
        <dbReference type="SAM" id="MobiDB-lite"/>
    </source>
</evidence>
<feature type="region of interest" description="Disordered" evidence="1">
    <location>
        <begin position="32"/>
        <end position="55"/>
    </location>
</feature>
<proteinExistence type="predicted"/>
<name>A0A154P811_DUFNO</name>
<dbReference type="EMBL" id="KQ434839">
    <property type="protein sequence ID" value="KZC07981.1"/>
    <property type="molecule type" value="Genomic_DNA"/>
</dbReference>